<name>A0ABF7PLN3_BACIU</name>
<accession>A0ABF7PLN3</accession>
<gene>
    <name evidence="6" type="primary">rplF</name>
    <name evidence="10" type="ORF">Bateq7PJ16_0139</name>
</gene>
<evidence type="ECO:0000256" key="4">
    <source>
        <dbReference type="ARBA" id="ARBA00022980"/>
    </source>
</evidence>
<dbReference type="InterPro" id="IPR000702">
    <property type="entry name" value="Ribosomal_uL6-like"/>
</dbReference>
<evidence type="ECO:0000256" key="3">
    <source>
        <dbReference type="ARBA" id="ARBA00022884"/>
    </source>
</evidence>
<dbReference type="Gene3D" id="3.90.930.12">
    <property type="entry name" value="Ribosomal protein L6, alpha-beta domain"/>
    <property type="match status" value="2"/>
</dbReference>
<keyword evidence="5 6" id="KW-0687">Ribonucleoprotein</keyword>
<dbReference type="InterPro" id="IPR019906">
    <property type="entry name" value="Ribosomal_uL6_bac-type"/>
</dbReference>
<keyword evidence="4 6" id="KW-0689">Ribosomal protein</keyword>
<dbReference type="SUPFAM" id="SSF56053">
    <property type="entry name" value="Ribosomal protein L6"/>
    <property type="match status" value="2"/>
</dbReference>
<feature type="domain" description="Large ribosomal subunit protein uL6 alpha-beta" evidence="9">
    <location>
        <begin position="16"/>
        <end position="88"/>
    </location>
</feature>
<reference evidence="10" key="1">
    <citation type="submission" date="2017-09" db="EMBL/GenBank/DDBJ databases">
        <title>Complete genome sequence of Bacillus subtilis 7PJ-16 isolated from mulberry, a strain of strong inhibitory activity against fungi.</title>
        <authorList>
            <person name="Xu W."/>
            <person name="Ren H."/>
            <person name="Wei J."/>
            <person name="Li T."/>
            <person name="Xie J."/>
        </authorList>
    </citation>
    <scope>NUCLEOTIDE SEQUENCE</scope>
    <source>
        <strain evidence="10">7PJ-16</strain>
    </source>
</reference>
<keyword evidence="2 6" id="KW-0699">rRNA-binding</keyword>
<dbReference type="PIRSF" id="PIRSF002162">
    <property type="entry name" value="Ribosomal_L6"/>
    <property type="match status" value="1"/>
</dbReference>
<dbReference type="PROSITE" id="PS00525">
    <property type="entry name" value="RIBOSOMAL_L6_1"/>
    <property type="match status" value="1"/>
</dbReference>
<comment type="function">
    <text evidence="6 8">This protein binds to the 23S rRNA, and is important in its secondary structure. It is located near the subunit interface in the base of the L7/L12 stalk, and near the tRNA binding site of the peptidyltransferase center.</text>
</comment>
<dbReference type="PANTHER" id="PTHR11655:SF14">
    <property type="entry name" value="LARGE RIBOSOMAL SUBUNIT PROTEIN UL6M"/>
    <property type="match status" value="1"/>
</dbReference>
<feature type="domain" description="Large ribosomal subunit protein uL6 alpha-beta" evidence="9">
    <location>
        <begin position="96"/>
        <end position="170"/>
    </location>
</feature>
<dbReference type="Pfam" id="PF00347">
    <property type="entry name" value="Ribosomal_L6"/>
    <property type="match status" value="2"/>
</dbReference>
<evidence type="ECO:0000256" key="7">
    <source>
        <dbReference type="RuleBase" id="RU003869"/>
    </source>
</evidence>
<dbReference type="EMBL" id="CP023409">
    <property type="protein sequence ID" value="QHF55945.1"/>
    <property type="molecule type" value="Genomic_DNA"/>
</dbReference>
<organism evidence="10">
    <name type="scientific">Bacillus subtilis</name>
    <dbReference type="NCBI Taxonomy" id="1423"/>
    <lineage>
        <taxon>Bacteria</taxon>
        <taxon>Bacillati</taxon>
        <taxon>Bacillota</taxon>
        <taxon>Bacilli</taxon>
        <taxon>Bacillales</taxon>
        <taxon>Bacillaceae</taxon>
        <taxon>Bacillus</taxon>
    </lineage>
</organism>
<evidence type="ECO:0000256" key="1">
    <source>
        <dbReference type="ARBA" id="ARBA00009356"/>
    </source>
</evidence>
<comment type="similarity">
    <text evidence="1 6 7">Belongs to the universal ribosomal protein uL6 family.</text>
</comment>
<dbReference type="InterPro" id="IPR036789">
    <property type="entry name" value="Ribosomal_uL6-like_a/b-dom_sf"/>
</dbReference>
<dbReference type="GO" id="GO:0003735">
    <property type="term" value="F:structural constituent of ribosome"/>
    <property type="evidence" value="ECO:0007669"/>
    <property type="project" value="UniProtKB-UniRule"/>
</dbReference>
<evidence type="ECO:0000256" key="2">
    <source>
        <dbReference type="ARBA" id="ARBA00022730"/>
    </source>
</evidence>
<dbReference type="GO" id="GO:0022625">
    <property type="term" value="C:cytosolic large ribosomal subunit"/>
    <property type="evidence" value="ECO:0007669"/>
    <property type="project" value="UniProtKB-UniRule"/>
</dbReference>
<protein>
    <recommendedName>
        <fullName evidence="6">Large ribosomal subunit protein uL6</fullName>
    </recommendedName>
</protein>
<evidence type="ECO:0000256" key="8">
    <source>
        <dbReference type="RuleBase" id="RU003870"/>
    </source>
</evidence>
<comment type="subunit">
    <text evidence="6">Part of the 50S ribosomal subunit.</text>
</comment>
<dbReference type="NCBIfam" id="TIGR03654">
    <property type="entry name" value="L6_bact"/>
    <property type="match status" value="1"/>
</dbReference>
<dbReference type="InterPro" id="IPR020040">
    <property type="entry name" value="Ribosomal_uL6_a/b-dom"/>
</dbReference>
<evidence type="ECO:0000256" key="5">
    <source>
        <dbReference type="ARBA" id="ARBA00023274"/>
    </source>
</evidence>
<dbReference type="AlphaFoldDB" id="A0ABF7PLN3"/>
<proteinExistence type="inferred from homology"/>
<dbReference type="PRINTS" id="PR00059">
    <property type="entry name" value="RIBOSOMALL6"/>
</dbReference>
<keyword evidence="3 6" id="KW-0694">RNA-binding</keyword>
<dbReference type="FunFam" id="3.90.930.12:FF:000002">
    <property type="entry name" value="50S ribosomal protein L6"/>
    <property type="match status" value="1"/>
</dbReference>
<dbReference type="InterPro" id="IPR002358">
    <property type="entry name" value="Ribosomal_uL6_CS"/>
</dbReference>
<dbReference type="HAMAP" id="MF_01365_B">
    <property type="entry name" value="Ribosomal_uL6_B"/>
    <property type="match status" value="1"/>
</dbReference>
<evidence type="ECO:0000313" key="10">
    <source>
        <dbReference type="EMBL" id="QHF55945.1"/>
    </source>
</evidence>
<dbReference type="FunFam" id="3.90.930.12:FF:000001">
    <property type="entry name" value="50S ribosomal protein L6"/>
    <property type="match status" value="1"/>
</dbReference>
<sequence>MEVFGMSRVGKKLLEIPSDVTVTLNDNNTVAVKGPKGELTRTFHPDMEIKVEDNVLTVARPSDQKEHRALHGTTRSLLGNMVEGVSKGFERGLELVGVGYRASKSGNKLVLNVGYSHPVEIVPEEGIEIEVPSQTKVVVKGTDKERVGAIAANIRAVRSPEPYKGKGIRYEGEVVRRKEGKSAK</sequence>
<evidence type="ECO:0000256" key="6">
    <source>
        <dbReference type="HAMAP-Rule" id="MF_01365"/>
    </source>
</evidence>
<dbReference type="PANTHER" id="PTHR11655">
    <property type="entry name" value="60S/50S RIBOSOMAL PROTEIN L6/L9"/>
    <property type="match status" value="1"/>
</dbReference>
<evidence type="ECO:0000259" key="9">
    <source>
        <dbReference type="Pfam" id="PF00347"/>
    </source>
</evidence>
<dbReference type="GO" id="GO:0019843">
    <property type="term" value="F:rRNA binding"/>
    <property type="evidence" value="ECO:0007669"/>
    <property type="project" value="UniProtKB-UniRule"/>
</dbReference>
<dbReference type="GO" id="GO:0006412">
    <property type="term" value="P:translation"/>
    <property type="evidence" value="ECO:0007669"/>
    <property type="project" value="UniProtKB-UniRule"/>
</dbReference>